<evidence type="ECO:0000256" key="1">
    <source>
        <dbReference type="SAM" id="Phobius"/>
    </source>
</evidence>
<dbReference type="InterPro" id="IPR043128">
    <property type="entry name" value="Rev_trsase/Diguanyl_cyclase"/>
</dbReference>
<sequence>MTQTHETTTGQREMMQVRHRRRFTLCQILTLIGVLFLFALGSLSLYNQALLLGSILISSALVGLVNLYLLKRTGNVERAAIVLSGILFVLCMSLLITGGKDNTGMLWIYPIAAINLFINRFWPAVVVFFIFSITSVLLLFTPLSSLLMTSYTLVEAIRFILTTLALNLICLAALRSEEQSYETIIKLHDDDIRQMAFYDTLTGLPNRWNFKTNLQRVIDRATKDKQKVGLLYIDLDNFKQVNDQYGHEMGDKLLLKFSEELWSEIRPSDHVLKPQEESIARLAGDEFVVLLPNIKDAFDAGTVATRILNIFDGGFEVDGITHLTYASIGIAVFPDDTAEPSELLHYADTAMYDAKQNGRNCFRFFTKEIADTIKQRQKIENGLRSSLENDQFTLAFMPIFDCDNDDIVAVEALLRCRAPELEGIGPDQFIPVAESTGLIKEIDLWVVDHALQSLVVLHQQHNFTGKMCINISGVELNNENFPPLVKRLLETHKVNPCSVELEVTETALVAGDKACLETLNALNELGVSLVLDDFGTGYTAFSQLIHYPAHCLKIDRSFVSDLFSEKEPRSKMVLIIQNLAELYGLRVIAEGVETEEQLNYLKRHGCDWAQGYFLSRPLLWSDLLTKLNSQHCS</sequence>
<evidence type="ECO:0000313" key="5">
    <source>
        <dbReference type="Proteomes" id="UP000063991"/>
    </source>
</evidence>
<dbReference type="Gene3D" id="3.20.20.450">
    <property type="entry name" value="EAL domain"/>
    <property type="match status" value="1"/>
</dbReference>
<feature type="transmembrane region" description="Helical" evidence="1">
    <location>
        <begin position="120"/>
        <end position="140"/>
    </location>
</feature>
<dbReference type="CDD" id="cd01949">
    <property type="entry name" value="GGDEF"/>
    <property type="match status" value="1"/>
</dbReference>
<dbReference type="SUPFAM" id="SSF55073">
    <property type="entry name" value="Nucleotide cyclase"/>
    <property type="match status" value="1"/>
</dbReference>
<dbReference type="InterPro" id="IPR052155">
    <property type="entry name" value="Biofilm_reg_signaling"/>
</dbReference>
<dbReference type="CDD" id="cd01948">
    <property type="entry name" value="EAL"/>
    <property type="match status" value="1"/>
</dbReference>
<organism evidence="4 5">
    <name type="scientific">Alteromonas macleodii</name>
    <name type="common">Pseudoalteromonas macleodii</name>
    <dbReference type="NCBI Taxonomy" id="28108"/>
    <lineage>
        <taxon>Bacteria</taxon>
        <taxon>Pseudomonadati</taxon>
        <taxon>Pseudomonadota</taxon>
        <taxon>Gammaproteobacteria</taxon>
        <taxon>Alteromonadales</taxon>
        <taxon>Alteromonadaceae</taxon>
        <taxon>Alteromonas/Salinimonas group</taxon>
        <taxon>Alteromonas</taxon>
    </lineage>
</organism>
<reference evidence="4 5" key="1">
    <citation type="submission" date="2015-12" db="EMBL/GenBank/DDBJ databases">
        <authorList>
            <person name="Shamseldin A."/>
            <person name="Moawad H."/>
            <person name="Abd El-Rahim W.M."/>
            <person name="Sadowsky M.J."/>
        </authorList>
    </citation>
    <scope>NUCLEOTIDE SEQUENCE [LARGE SCALE GENOMIC DNA]</scope>
    <source>
        <strain evidence="4 5">D7</strain>
    </source>
</reference>
<dbReference type="PANTHER" id="PTHR44757:SF2">
    <property type="entry name" value="BIOFILM ARCHITECTURE MAINTENANCE PROTEIN MBAA"/>
    <property type="match status" value="1"/>
</dbReference>
<dbReference type="InterPro" id="IPR029787">
    <property type="entry name" value="Nucleotide_cyclase"/>
</dbReference>
<dbReference type="RefSeq" id="WP_061094300.1">
    <property type="nucleotide sequence ID" value="NZ_CP014323.1"/>
</dbReference>
<dbReference type="EMBL" id="CP014323">
    <property type="protein sequence ID" value="AMJ97370.1"/>
    <property type="molecule type" value="Genomic_DNA"/>
</dbReference>
<accession>A0A126PX43</accession>
<dbReference type="Pfam" id="PF00563">
    <property type="entry name" value="EAL"/>
    <property type="match status" value="1"/>
</dbReference>
<evidence type="ECO:0000259" key="2">
    <source>
        <dbReference type="PROSITE" id="PS50883"/>
    </source>
</evidence>
<gene>
    <name evidence="4" type="ORF">AVL55_03850</name>
</gene>
<keyword evidence="1" id="KW-1133">Transmembrane helix</keyword>
<dbReference type="InterPro" id="IPR035919">
    <property type="entry name" value="EAL_sf"/>
</dbReference>
<dbReference type="Pfam" id="PF00990">
    <property type="entry name" value="GGDEF"/>
    <property type="match status" value="1"/>
</dbReference>
<dbReference type="AlphaFoldDB" id="A0A126PX43"/>
<dbReference type="InterPro" id="IPR000160">
    <property type="entry name" value="GGDEF_dom"/>
</dbReference>
<evidence type="ECO:0000313" key="4">
    <source>
        <dbReference type="EMBL" id="AMJ97370.1"/>
    </source>
</evidence>
<dbReference type="SMART" id="SM00052">
    <property type="entry name" value="EAL"/>
    <property type="match status" value="1"/>
</dbReference>
<feature type="domain" description="EAL" evidence="2">
    <location>
        <begin position="376"/>
        <end position="631"/>
    </location>
</feature>
<feature type="domain" description="GGDEF" evidence="3">
    <location>
        <begin position="226"/>
        <end position="367"/>
    </location>
</feature>
<dbReference type="NCBIfam" id="TIGR00254">
    <property type="entry name" value="GGDEF"/>
    <property type="match status" value="1"/>
</dbReference>
<dbReference type="OrthoDB" id="9804951at2"/>
<evidence type="ECO:0000259" key="3">
    <source>
        <dbReference type="PROSITE" id="PS50887"/>
    </source>
</evidence>
<feature type="transmembrane region" description="Helical" evidence="1">
    <location>
        <begin position="49"/>
        <end position="69"/>
    </location>
</feature>
<protein>
    <submittedName>
        <fullName evidence="4">Diguanylate cyclase</fullName>
    </submittedName>
</protein>
<dbReference type="InterPro" id="IPR001633">
    <property type="entry name" value="EAL_dom"/>
</dbReference>
<keyword evidence="1" id="KW-0472">Membrane</keyword>
<dbReference type="PANTHER" id="PTHR44757">
    <property type="entry name" value="DIGUANYLATE CYCLASE DGCP"/>
    <property type="match status" value="1"/>
</dbReference>
<proteinExistence type="predicted"/>
<dbReference type="Gene3D" id="3.30.70.270">
    <property type="match status" value="1"/>
</dbReference>
<dbReference type="SUPFAM" id="SSF141868">
    <property type="entry name" value="EAL domain-like"/>
    <property type="match status" value="1"/>
</dbReference>
<name>A0A126PX43_ALTMA</name>
<dbReference type="PROSITE" id="PS50883">
    <property type="entry name" value="EAL"/>
    <property type="match status" value="1"/>
</dbReference>
<feature type="transmembrane region" description="Helical" evidence="1">
    <location>
        <begin position="152"/>
        <end position="174"/>
    </location>
</feature>
<dbReference type="SMART" id="SM00267">
    <property type="entry name" value="GGDEF"/>
    <property type="match status" value="1"/>
</dbReference>
<dbReference type="PROSITE" id="PS50887">
    <property type="entry name" value="GGDEF"/>
    <property type="match status" value="1"/>
</dbReference>
<dbReference type="Proteomes" id="UP000063991">
    <property type="component" value="Chromosome"/>
</dbReference>
<keyword evidence="1" id="KW-0812">Transmembrane</keyword>
<feature type="transmembrane region" description="Helical" evidence="1">
    <location>
        <begin position="81"/>
        <end position="100"/>
    </location>
</feature>
<feature type="transmembrane region" description="Helical" evidence="1">
    <location>
        <begin position="23"/>
        <end position="43"/>
    </location>
</feature>